<evidence type="ECO:0000313" key="7">
    <source>
        <dbReference type="Proteomes" id="UP000694385"/>
    </source>
</evidence>
<dbReference type="GO" id="GO:0051930">
    <property type="term" value="P:regulation of sensory perception of pain"/>
    <property type="evidence" value="ECO:0007669"/>
    <property type="project" value="TreeGrafter"/>
</dbReference>
<comment type="subcellular location">
    <subcellularLocation>
        <location evidence="1">Secreted</location>
    </subcellularLocation>
</comment>
<keyword evidence="2" id="KW-0964">Secreted</keyword>
<dbReference type="GO" id="GO:0005615">
    <property type="term" value="C:extracellular space"/>
    <property type="evidence" value="ECO:0007669"/>
    <property type="project" value="TreeGrafter"/>
</dbReference>
<reference evidence="6" key="1">
    <citation type="submission" date="2025-08" db="UniProtKB">
        <authorList>
            <consortium name="Ensembl"/>
        </authorList>
    </citation>
    <scope>IDENTIFICATION</scope>
</reference>
<feature type="region of interest" description="Disordered" evidence="4">
    <location>
        <begin position="42"/>
        <end position="61"/>
    </location>
</feature>
<name>A0A8C5KAY9_JACJA</name>
<reference evidence="6" key="2">
    <citation type="submission" date="2025-09" db="UniProtKB">
        <authorList>
            <consortium name="Ensembl"/>
        </authorList>
    </citation>
    <scope>IDENTIFICATION</scope>
</reference>
<protein>
    <submittedName>
        <fullName evidence="6">Uncharacterized protein</fullName>
    </submittedName>
</protein>
<evidence type="ECO:0000256" key="4">
    <source>
        <dbReference type="SAM" id="MobiDB-lite"/>
    </source>
</evidence>
<accession>A0A8C5KAY9</accession>
<dbReference type="Pfam" id="PF15621">
    <property type="entry name" value="PROL5-SMR"/>
    <property type="match status" value="1"/>
</dbReference>
<dbReference type="InterPro" id="IPR026288">
    <property type="entry name" value="SMR-like"/>
</dbReference>
<dbReference type="GO" id="GO:0004866">
    <property type="term" value="F:endopeptidase inhibitor activity"/>
    <property type="evidence" value="ECO:0007669"/>
    <property type="project" value="TreeGrafter"/>
</dbReference>
<evidence type="ECO:0000256" key="2">
    <source>
        <dbReference type="ARBA" id="ARBA00022525"/>
    </source>
</evidence>
<organism evidence="6 7">
    <name type="scientific">Jaculus jaculus</name>
    <name type="common">Lesser Egyptian jerboa</name>
    <dbReference type="NCBI Taxonomy" id="51337"/>
    <lineage>
        <taxon>Eukaryota</taxon>
        <taxon>Metazoa</taxon>
        <taxon>Chordata</taxon>
        <taxon>Craniata</taxon>
        <taxon>Vertebrata</taxon>
        <taxon>Euteleostomi</taxon>
        <taxon>Mammalia</taxon>
        <taxon>Eutheria</taxon>
        <taxon>Euarchontoglires</taxon>
        <taxon>Glires</taxon>
        <taxon>Rodentia</taxon>
        <taxon>Myomorpha</taxon>
        <taxon>Dipodoidea</taxon>
        <taxon>Dipodidae</taxon>
        <taxon>Dipodinae</taxon>
        <taxon>Jaculus</taxon>
    </lineage>
</organism>
<keyword evidence="7" id="KW-1185">Reference proteome</keyword>
<evidence type="ECO:0000256" key="1">
    <source>
        <dbReference type="ARBA" id="ARBA00004613"/>
    </source>
</evidence>
<evidence type="ECO:0000256" key="3">
    <source>
        <dbReference type="ARBA" id="ARBA00022729"/>
    </source>
</evidence>
<dbReference type="PANTHER" id="PTHR14179">
    <property type="entry name" value="SMR1-RELATED"/>
    <property type="match status" value="1"/>
</dbReference>
<feature type="signal peptide" evidence="5">
    <location>
        <begin position="1"/>
        <end position="22"/>
    </location>
</feature>
<dbReference type="Proteomes" id="UP000694385">
    <property type="component" value="Unassembled WGS sequence"/>
</dbReference>
<proteinExistence type="predicted"/>
<dbReference type="AlphaFoldDB" id="A0A8C5KAY9"/>
<keyword evidence="3 5" id="KW-0732">Signal</keyword>
<dbReference type="Ensembl" id="ENSJJAT00000012485.1">
    <property type="protein sequence ID" value="ENSJJAP00000006096.1"/>
    <property type="gene ID" value="ENSJJAG00000010865.1"/>
</dbReference>
<evidence type="ECO:0000256" key="5">
    <source>
        <dbReference type="SAM" id="SignalP"/>
    </source>
</evidence>
<dbReference type="PANTHER" id="PTHR14179:SF13">
    <property type="entry name" value="SUBMAXILLARY GLAND ANDROGEN-REGULATED PROTEIN 3B"/>
    <property type="match status" value="1"/>
</dbReference>
<feature type="chain" id="PRO_5034070733" evidence="5">
    <location>
        <begin position="23"/>
        <end position="61"/>
    </location>
</feature>
<evidence type="ECO:0000313" key="6">
    <source>
        <dbReference type="Ensembl" id="ENSJJAP00000006096.1"/>
    </source>
</evidence>
<sequence>MTPLYLIFGFWALIGCFSPSESHRGHGRPHHLRPLFPPPLLPLLLPPKHRQSHHQTPASPN</sequence>